<protein>
    <submittedName>
        <fullName evidence="2">Uncharacterized protein</fullName>
    </submittedName>
</protein>
<evidence type="ECO:0000313" key="3">
    <source>
        <dbReference type="Proteomes" id="UP001595478"/>
    </source>
</evidence>
<comment type="caution">
    <text evidence="2">The sequence shown here is derived from an EMBL/GenBank/DDBJ whole genome shotgun (WGS) entry which is preliminary data.</text>
</comment>
<sequence length="360" mass="41473">MMKKYKTFEHGRHKHIKDCSIKLAKVFASAMHIPKRLHVKTCLARLNKVTGVRLRHLPKSEHIPASRSANCSLIAAEINHLLYNLEAELTDYEKTKIKAKIDELIILMVTRPNTKEHEFLYRAQDIFRSIWIRSELFFVDYPQRDTKKKSNVIQYIFSALFSAFAYFAGIDNSIMKTVMKRVDPKLSSYFISVPAIDMGVEVARKVEEEPQLKQLSLCLEVTQEAQILIDDSDSRNIITNVNIRNVMDKLHKTLKSSERSFLVTGHFTTDENTIHNIDEIHRNGWQLKKQQIESDYFSVVSLASIKLMASIKHSHSITFGSATTNILCNARVHEMEGNNVSEIKVTIYNLMMRSFEGIIQ</sequence>
<dbReference type="Proteomes" id="UP001595478">
    <property type="component" value="Unassembled WGS sequence"/>
</dbReference>
<organism evidence="2 3">
    <name type="scientific">Agaribacter flavus</name>
    <dbReference type="NCBI Taxonomy" id="1902781"/>
    <lineage>
        <taxon>Bacteria</taxon>
        <taxon>Pseudomonadati</taxon>
        <taxon>Pseudomonadota</taxon>
        <taxon>Gammaproteobacteria</taxon>
        <taxon>Alteromonadales</taxon>
        <taxon>Alteromonadaceae</taxon>
        <taxon>Agaribacter</taxon>
    </lineage>
</organism>
<name>A0ABV7FVD5_9ALTE</name>
<dbReference type="EMBL" id="JBHRSW010000047">
    <property type="protein sequence ID" value="MFC3123203.1"/>
    <property type="molecule type" value="Genomic_DNA"/>
</dbReference>
<evidence type="ECO:0000256" key="1">
    <source>
        <dbReference type="SAM" id="Phobius"/>
    </source>
</evidence>
<proteinExistence type="predicted"/>
<feature type="transmembrane region" description="Helical" evidence="1">
    <location>
        <begin position="152"/>
        <end position="170"/>
    </location>
</feature>
<keyword evidence="1" id="KW-1133">Transmembrane helix</keyword>
<keyword evidence="1" id="KW-0812">Transmembrane</keyword>
<keyword evidence="1" id="KW-0472">Membrane</keyword>
<evidence type="ECO:0000313" key="2">
    <source>
        <dbReference type="EMBL" id="MFC3123203.1"/>
    </source>
</evidence>
<keyword evidence="3" id="KW-1185">Reference proteome</keyword>
<gene>
    <name evidence="2" type="ORF">ACFOHL_16390</name>
</gene>
<accession>A0ABV7FVD5</accession>
<reference evidence="3" key="1">
    <citation type="journal article" date="2019" name="Int. J. Syst. Evol. Microbiol.">
        <title>The Global Catalogue of Microorganisms (GCM) 10K type strain sequencing project: providing services to taxonomists for standard genome sequencing and annotation.</title>
        <authorList>
            <consortium name="The Broad Institute Genomics Platform"/>
            <consortium name="The Broad Institute Genome Sequencing Center for Infectious Disease"/>
            <person name="Wu L."/>
            <person name="Ma J."/>
        </authorList>
    </citation>
    <scope>NUCLEOTIDE SEQUENCE [LARGE SCALE GENOMIC DNA]</scope>
    <source>
        <strain evidence="3">KCTC 52473</strain>
    </source>
</reference>